<evidence type="ECO:0000313" key="2">
    <source>
        <dbReference type="EMBL" id="GAQ93387.1"/>
    </source>
</evidence>
<feature type="compositionally biased region" description="Basic and acidic residues" evidence="1">
    <location>
        <begin position="17"/>
        <end position="26"/>
    </location>
</feature>
<keyword evidence="3" id="KW-1185">Reference proteome</keyword>
<feature type="non-terminal residue" evidence="2">
    <location>
        <position position="342"/>
    </location>
</feature>
<evidence type="ECO:0000256" key="1">
    <source>
        <dbReference type="SAM" id="MobiDB-lite"/>
    </source>
</evidence>
<evidence type="ECO:0000313" key="3">
    <source>
        <dbReference type="Proteomes" id="UP000054558"/>
    </source>
</evidence>
<protein>
    <submittedName>
        <fullName evidence="2">Uncharacterized protein</fullName>
    </submittedName>
</protein>
<feature type="compositionally biased region" description="Gly residues" evidence="1">
    <location>
        <begin position="1"/>
        <end position="14"/>
    </location>
</feature>
<accession>A0A1Y1IXA3</accession>
<name>A0A1Y1IXA3_KLENI</name>
<feature type="compositionally biased region" description="Basic and acidic residues" evidence="1">
    <location>
        <begin position="87"/>
        <end position="103"/>
    </location>
</feature>
<feature type="compositionally biased region" description="Low complexity" evidence="1">
    <location>
        <begin position="135"/>
        <end position="148"/>
    </location>
</feature>
<proteinExistence type="predicted"/>
<dbReference type="Proteomes" id="UP000054558">
    <property type="component" value="Unassembled WGS sequence"/>
</dbReference>
<feature type="region of interest" description="Disordered" evidence="1">
    <location>
        <begin position="1"/>
        <end position="184"/>
    </location>
</feature>
<sequence>MVGGRVGNFGGQGGRILRAEEERAAKAEAMSAQKLKRSLGRLDFEDQDEPPEQIRKKKAKGSKEGGKGGKPKGSTHGQGNSSVRVEFGGRENPGDLRPQDRESMLPGDDPVQDGVLVNSYFRTGSGQEVDENKVKGNGKAGAVGASDSESSEEEKSTLNWQRRKALDEQQARRGSGDFMGNLKTLGMGREPLREASLHRSASEVVAKSKSLGGRGSGAGSGGIMQVVVRNSVLYIYQSVERAMAVACMMGKCTGAEMYPSKEDLMYWRAVVMGMERDDPEAGEKHDLMTVFKTRSNYNYCATEHLKACSSKRGELSGAKGIRGVFETRTSFNLARANGIAAL</sequence>
<dbReference type="EMBL" id="DF238439">
    <property type="protein sequence ID" value="GAQ93387.1"/>
    <property type="molecule type" value="Genomic_DNA"/>
</dbReference>
<gene>
    <name evidence="2" type="ORF">KFL_014900020</name>
</gene>
<feature type="compositionally biased region" description="Basic and acidic residues" evidence="1">
    <location>
        <begin position="164"/>
        <end position="175"/>
    </location>
</feature>
<reference evidence="2 3" key="1">
    <citation type="journal article" date="2014" name="Nat. Commun.">
        <title>Klebsormidium flaccidum genome reveals primary factors for plant terrestrial adaptation.</title>
        <authorList>
            <person name="Hori K."/>
            <person name="Maruyama F."/>
            <person name="Fujisawa T."/>
            <person name="Togashi T."/>
            <person name="Yamamoto N."/>
            <person name="Seo M."/>
            <person name="Sato S."/>
            <person name="Yamada T."/>
            <person name="Mori H."/>
            <person name="Tajima N."/>
            <person name="Moriyama T."/>
            <person name="Ikeuchi M."/>
            <person name="Watanabe M."/>
            <person name="Wada H."/>
            <person name="Kobayashi K."/>
            <person name="Saito M."/>
            <person name="Masuda T."/>
            <person name="Sasaki-Sekimoto Y."/>
            <person name="Mashiguchi K."/>
            <person name="Awai K."/>
            <person name="Shimojima M."/>
            <person name="Masuda S."/>
            <person name="Iwai M."/>
            <person name="Nobusawa T."/>
            <person name="Narise T."/>
            <person name="Kondo S."/>
            <person name="Saito H."/>
            <person name="Sato R."/>
            <person name="Murakawa M."/>
            <person name="Ihara Y."/>
            <person name="Oshima-Yamada Y."/>
            <person name="Ohtaka K."/>
            <person name="Satoh M."/>
            <person name="Sonobe K."/>
            <person name="Ishii M."/>
            <person name="Ohtani R."/>
            <person name="Kanamori-Sato M."/>
            <person name="Honoki R."/>
            <person name="Miyazaki D."/>
            <person name="Mochizuki H."/>
            <person name="Umetsu J."/>
            <person name="Higashi K."/>
            <person name="Shibata D."/>
            <person name="Kamiya Y."/>
            <person name="Sato N."/>
            <person name="Nakamura Y."/>
            <person name="Tabata S."/>
            <person name="Ida S."/>
            <person name="Kurokawa K."/>
            <person name="Ohta H."/>
        </authorList>
    </citation>
    <scope>NUCLEOTIDE SEQUENCE [LARGE SCALE GENOMIC DNA]</scope>
    <source>
        <strain evidence="2 3">NIES-2285</strain>
    </source>
</reference>
<dbReference type="AlphaFoldDB" id="A0A1Y1IXA3"/>
<organism evidence="2 3">
    <name type="scientific">Klebsormidium nitens</name>
    <name type="common">Green alga</name>
    <name type="synonym">Ulothrix nitens</name>
    <dbReference type="NCBI Taxonomy" id="105231"/>
    <lineage>
        <taxon>Eukaryota</taxon>
        <taxon>Viridiplantae</taxon>
        <taxon>Streptophyta</taxon>
        <taxon>Klebsormidiophyceae</taxon>
        <taxon>Klebsormidiales</taxon>
        <taxon>Klebsormidiaceae</taxon>
        <taxon>Klebsormidium</taxon>
    </lineage>
</organism>